<name>A0ABP7KVV9_9ACTN</name>
<sequence>MLDQVDVPSLLAALPTDELEAGHLIAHGANHIIGGTREYLLIHFDALCDFYLDAAKCPRTLGCQSGVRSGLGRP</sequence>
<proteinExistence type="predicted"/>
<accession>A0ABP7KVV9</accession>
<keyword evidence="2" id="KW-1185">Reference proteome</keyword>
<reference evidence="2" key="1">
    <citation type="journal article" date="2019" name="Int. J. Syst. Evol. Microbiol.">
        <title>The Global Catalogue of Microorganisms (GCM) 10K type strain sequencing project: providing services to taxonomists for standard genome sequencing and annotation.</title>
        <authorList>
            <consortium name="The Broad Institute Genomics Platform"/>
            <consortium name="The Broad Institute Genome Sequencing Center for Infectious Disease"/>
            <person name="Wu L."/>
            <person name="Ma J."/>
        </authorList>
    </citation>
    <scope>NUCLEOTIDE SEQUENCE [LARGE SCALE GENOMIC DNA]</scope>
    <source>
        <strain evidence="2">JCM 16578</strain>
    </source>
</reference>
<evidence type="ECO:0000313" key="1">
    <source>
        <dbReference type="EMBL" id="GAA3889292.1"/>
    </source>
</evidence>
<gene>
    <name evidence="1" type="ORF">GCM10022207_65990</name>
</gene>
<dbReference type="EMBL" id="BAAAZA010000025">
    <property type="protein sequence ID" value="GAA3889292.1"/>
    <property type="molecule type" value="Genomic_DNA"/>
</dbReference>
<dbReference type="Proteomes" id="UP001501563">
    <property type="component" value="Unassembled WGS sequence"/>
</dbReference>
<organism evidence="1 2">
    <name type="scientific">Streptomyces lannensis</name>
    <dbReference type="NCBI Taxonomy" id="766498"/>
    <lineage>
        <taxon>Bacteria</taxon>
        <taxon>Bacillati</taxon>
        <taxon>Actinomycetota</taxon>
        <taxon>Actinomycetes</taxon>
        <taxon>Kitasatosporales</taxon>
        <taxon>Streptomycetaceae</taxon>
        <taxon>Streptomyces</taxon>
    </lineage>
</organism>
<evidence type="ECO:0000313" key="2">
    <source>
        <dbReference type="Proteomes" id="UP001501563"/>
    </source>
</evidence>
<comment type="caution">
    <text evidence="1">The sequence shown here is derived from an EMBL/GenBank/DDBJ whole genome shotgun (WGS) entry which is preliminary data.</text>
</comment>
<dbReference type="RefSeq" id="WP_345552943.1">
    <property type="nucleotide sequence ID" value="NZ_BAAAZA010000025.1"/>
</dbReference>
<protein>
    <submittedName>
        <fullName evidence="1">Uncharacterized protein</fullName>
    </submittedName>
</protein>